<dbReference type="EMBL" id="OX395134">
    <property type="protein sequence ID" value="CAI5784667.1"/>
    <property type="molecule type" value="Genomic_DNA"/>
</dbReference>
<organism evidence="2 3">
    <name type="scientific">Podarcis lilfordi</name>
    <name type="common">Lilford's wall lizard</name>
    <dbReference type="NCBI Taxonomy" id="74358"/>
    <lineage>
        <taxon>Eukaryota</taxon>
        <taxon>Metazoa</taxon>
        <taxon>Chordata</taxon>
        <taxon>Craniata</taxon>
        <taxon>Vertebrata</taxon>
        <taxon>Euteleostomi</taxon>
        <taxon>Lepidosauria</taxon>
        <taxon>Squamata</taxon>
        <taxon>Bifurcata</taxon>
        <taxon>Unidentata</taxon>
        <taxon>Episquamata</taxon>
        <taxon>Laterata</taxon>
        <taxon>Lacertibaenia</taxon>
        <taxon>Lacertidae</taxon>
        <taxon>Podarcis</taxon>
    </lineage>
</organism>
<evidence type="ECO:0000313" key="2">
    <source>
        <dbReference type="EMBL" id="CAI5784667.1"/>
    </source>
</evidence>
<feature type="compositionally biased region" description="Polar residues" evidence="1">
    <location>
        <begin position="90"/>
        <end position="99"/>
    </location>
</feature>
<protein>
    <submittedName>
        <fullName evidence="2">Uncharacterized protein</fullName>
    </submittedName>
</protein>
<feature type="region of interest" description="Disordered" evidence="1">
    <location>
        <begin position="76"/>
        <end position="99"/>
    </location>
</feature>
<name>A0AA35KUS9_9SAUR</name>
<gene>
    <name evidence="2" type="ORF">PODLI_1B028977</name>
</gene>
<sequence length="99" mass="10603">MIHILWTAGTERAALKKTATESTTTQFPLLVAMKIRPSLASLLVHPPALAGNKAATAEENDQLPLIAIGSLKRKAGHSEEQLGPLRPHQNKSWSSTGAE</sequence>
<keyword evidence="3" id="KW-1185">Reference proteome</keyword>
<proteinExistence type="predicted"/>
<evidence type="ECO:0000313" key="3">
    <source>
        <dbReference type="Proteomes" id="UP001178461"/>
    </source>
</evidence>
<dbReference type="Proteomes" id="UP001178461">
    <property type="component" value="Chromosome 9"/>
</dbReference>
<reference evidence="2" key="1">
    <citation type="submission" date="2022-12" db="EMBL/GenBank/DDBJ databases">
        <authorList>
            <person name="Alioto T."/>
            <person name="Alioto T."/>
            <person name="Gomez Garrido J."/>
        </authorList>
    </citation>
    <scope>NUCLEOTIDE SEQUENCE</scope>
</reference>
<accession>A0AA35KUS9</accession>
<evidence type="ECO:0000256" key="1">
    <source>
        <dbReference type="SAM" id="MobiDB-lite"/>
    </source>
</evidence>
<dbReference type="AlphaFoldDB" id="A0AA35KUS9"/>